<dbReference type="RefSeq" id="WP_053067044.1">
    <property type="nucleotide sequence ID" value="NZ_CP011509.1"/>
</dbReference>
<keyword evidence="4" id="KW-1185">Reference proteome</keyword>
<feature type="domain" description="ADYC" evidence="2">
    <location>
        <begin position="87"/>
        <end position="311"/>
    </location>
</feature>
<reference evidence="3 4" key="1">
    <citation type="submission" date="2018-08" db="EMBL/GenBank/DDBJ databases">
        <title>Genomic Encyclopedia of Archaeal and Bacterial Type Strains, Phase II (KMG-II): from individual species to whole genera.</title>
        <authorList>
            <person name="Goeker M."/>
        </authorList>
    </citation>
    <scope>NUCLEOTIDE SEQUENCE [LARGE SCALE GENOMIC DNA]</scope>
    <source>
        <strain evidence="3 4">DSM 2261</strain>
    </source>
</reference>
<accession>A0ABX9JU02</accession>
<evidence type="ECO:0000256" key="1">
    <source>
        <dbReference type="SAM" id="SignalP"/>
    </source>
</evidence>
<sequence>MDTSRPQVRPMGVVLCTAFVLLATSAQAANGGYQSQQGTHLRGTVAELLEQVPLQLSSARFKGLPVSPAWIDQGQLLGQWQTEFLSGEKLIGVGFSGMYNGEKVALQIVDARPHVNVYTGLKSATLWEYQVVWESPTAGKGELCPGSAPALVLPGRWGAGVLYEDRDAFFFACLPHKAETESGLDKGGVTAKCVEWGYTPWVNPEPMPDGSPSPATTSDEAKRYHASCATMASADYCGEGRPNTVNGTPLVMFNAKNVVTQLVGTTPYVASGPFGSGADFFFETAWAASQVKDTQGYGWRAKALCLTKKRWSTLPLNGTCLNPTNLPDPRTQRQAPFCESLSASQLLSQGAMLFSYSSYIDAGLYRFKHKVTGELLTTASLNISPSGAFVYVPKVPNGNDYVLDTTGVSSVYEGPILSPSVPATFPGLADARPLWRYTDGLGRYVTLVEGTGVPAGFVPDGANALEGYVYVGKALSGPPELHLWERSGSYATSTGPLGTLSYHDVALMGFLPSLSDYDQLP</sequence>
<evidence type="ECO:0000313" key="4">
    <source>
        <dbReference type="Proteomes" id="UP000256345"/>
    </source>
</evidence>
<feature type="signal peptide" evidence="1">
    <location>
        <begin position="1"/>
        <end position="28"/>
    </location>
</feature>
<keyword evidence="1" id="KW-0732">Signal</keyword>
<feature type="chain" id="PRO_5045424052" description="ADYC domain-containing protein" evidence="1">
    <location>
        <begin position="29"/>
        <end position="521"/>
    </location>
</feature>
<name>A0ABX9JU02_9BACT</name>
<proteinExistence type="predicted"/>
<dbReference type="Proteomes" id="UP000256345">
    <property type="component" value="Unassembled WGS sequence"/>
</dbReference>
<evidence type="ECO:0000259" key="2">
    <source>
        <dbReference type="Pfam" id="PF20032"/>
    </source>
</evidence>
<dbReference type="EMBL" id="QUMU01000010">
    <property type="protein sequence ID" value="REG27079.1"/>
    <property type="molecule type" value="Genomic_DNA"/>
</dbReference>
<protein>
    <recommendedName>
        <fullName evidence="2">ADYC domain-containing protein</fullName>
    </recommendedName>
</protein>
<organism evidence="3 4">
    <name type="scientific">Archangium gephyra</name>
    <dbReference type="NCBI Taxonomy" id="48"/>
    <lineage>
        <taxon>Bacteria</taxon>
        <taxon>Pseudomonadati</taxon>
        <taxon>Myxococcota</taxon>
        <taxon>Myxococcia</taxon>
        <taxon>Myxococcales</taxon>
        <taxon>Cystobacterineae</taxon>
        <taxon>Archangiaceae</taxon>
        <taxon>Archangium</taxon>
    </lineage>
</organism>
<comment type="caution">
    <text evidence="3">The sequence shown here is derived from an EMBL/GenBank/DDBJ whole genome shotgun (WGS) entry which is preliminary data.</text>
</comment>
<dbReference type="Pfam" id="PF20032">
    <property type="entry name" value="ADYC"/>
    <property type="match status" value="1"/>
</dbReference>
<gene>
    <name evidence="3" type="ORF">ATI61_11086</name>
</gene>
<dbReference type="InterPro" id="IPR045426">
    <property type="entry name" value="ADYC"/>
</dbReference>
<evidence type="ECO:0000313" key="3">
    <source>
        <dbReference type="EMBL" id="REG27079.1"/>
    </source>
</evidence>